<dbReference type="Proteomes" id="UP001219518">
    <property type="component" value="Unassembled WGS sequence"/>
</dbReference>
<protein>
    <submittedName>
        <fullName evidence="3">Structural maintenance of chromosomes protein 3</fullName>
    </submittedName>
</protein>
<keyword evidence="2" id="KW-0732">Signal</keyword>
<gene>
    <name evidence="3" type="ORF">KUF71_015331</name>
</gene>
<reference evidence="3" key="1">
    <citation type="submission" date="2021-07" db="EMBL/GenBank/DDBJ databases">
        <authorList>
            <person name="Catto M.A."/>
            <person name="Jacobson A."/>
            <person name="Kennedy G."/>
            <person name="Labadie P."/>
            <person name="Hunt B.G."/>
            <person name="Srinivasan R."/>
        </authorList>
    </citation>
    <scope>NUCLEOTIDE SEQUENCE</scope>
    <source>
        <strain evidence="3">PL_HMW_Pooled</strain>
        <tissue evidence="3">Head</tissue>
    </source>
</reference>
<evidence type="ECO:0000256" key="2">
    <source>
        <dbReference type="SAM" id="SignalP"/>
    </source>
</evidence>
<sequence length="318" mass="33465">MRCAAACRLGLLLGLLLVGCRAGHGADGLEVHADDQDDEATPGGHARSSRDRSTAADGRCSANDDKDCPLEASTATTTYDTSDQGNDRRINNHVHGVPVVPDEDAADLGFLYARSLSLSLDEDASAATNPTAMVRGRALRNRVFGQTWCSASSCPVTAALTLSNTSTKHQARKIGQGEALVACLDCSFSATSVSIVDGEAVCAAASSTNVARVVCVAVCQWEGLDCSCSSGCSSSELGSESIHTYGYQVTAASSVRDLLGYLHRLMGRLHNTGEHLNIAAVLDMPGRSRQVRANVEKRFGRERAKAVPLLFYGPGNMS</sequence>
<evidence type="ECO:0000313" key="4">
    <source>
        <dbReference type="Proteomes" id="UP001219518"/>
    </source>
</evidence>
<organism evidence="3 4">
    <name type="scientific">Frankliniella fusca</name>
    <dbReference type="NCBI Taxonomy" id="407009"/>
    <lineage>
        <taxon>Eukaryota</taxon>
        <taxon>Metazoa</taxon>
        <taxon>Ecdysozoa</taxon>
        <taxon>Arthropoda</taxon>
        <taxon>Hexapoda</taxon>
        <taxon>Insecta</taxon>
        <taxon>Pterygota</taxon>
        <taxon>Neoptera</taxon>
        <taxon>Paraneoptera</taxon>
        <taxon>Thysanoptera</taxon>
        <taxon>Terebrantia</taxon>
        <taxon>Thripoidea</taxon>
        <taxon>Thripidae</taxon>
        <taxon>Frankliniella</taxon>
    </lineage>
</organism>
<dbReference type="PROSITE" id="PS51257">
    <property type="entry name" value="PROKAR_LIPOPROTEIN"/>
    <property type="match status" value="1"/>
</dbReference>
<feature type="signal peptide" evidence="2">
    <location>
        <begin position="1"/>
        <end position="22"/>
    </location>
</feature>
<dbReference type="AlphaFoldDB" id="A0AAE1HT46"/>
<evidence type="ECO:0000313" key="3">
    <source>
        <dbReference type="EMBL" id="KAK3926996.1"/>
    </source>
</evidence>
<feature type="chain" id="PRO_5041910180" evidence="2">
    <location>
        <begin position="23"/>
        <end position="318"/>
    </location>
</feature>
<feature type="compositionally biased region" description="Low complexity" evidence="1">
    <location>
        <begin position="72"/>
        <end position="83"/>
    </location>
</feature>
<accession>A0AAE1HT46</accession>
<comment type="caution">
    <text evidence="3">The sequence shown here is derived from an EMBL/GenBank/DDBJ whole genome shotgun (WGS) entry which is preliminary data.</text>
</comment>
<keyword evidence="4" id="KW-1185">Reference proteome</keyword>
<name>A0AAE1HT46_9NEOP</name>
<reference evidence="3" key="2">
    <citation type="journal article" date="2023" name="BMC Genomics">
        <title>Pest status, molecular evolution, and epigenetic factors derived from the genome assembly of Frankliniella fusca, a thysanopteran phytovirus vector.</title>
        <authorList>
            <person name="Catto M.A."/>
            <person name="Labadie P.E."/>
            <person name="Jacobson A.L."/>
            <person name="Kennedy G.G."/>
            <person name="Srinivasan R."/>
            <person name="Hunt B.G."/>
        </authorList>
    </citation>
    <scope>NUCLEOTIDE SEQUENCE</scope>
    <source>
        <strain evidence="3">PL_HMW_Pooled</strain>
    </source>
</reference>
<feature type="region of interest" description="Disordered" evidence="1">
    <location>
        <begin position="33"/>
        <end position="91"/>
    </location>
</feature>
<dbReference type="EMBL" id="JAHWGI010001273">
    <property type="protein sequence ID" value="KAK3926996.1"/>
    <property type="molecule type" value="Genomic_DNA"/>
</dbReference>
<evidence type="ECO:0000256" key="1">
    <source>
        <dbReference type="SAM" id="MobiDB-lite"/>
    </source>
</evidence>
<proteinExistence type="predicted"/>